<name>A0A6S9DXQ3_HETAK</name>
<dbReference type="AlphaFoldDB" id="A0A6S9DXQ3"/>
<feature type="region of interest" description="Disordered" evidence="1">
    <location>
        <begin position="488"/>
        <end position="519"/>
    </location>
</feature>
<dbReference type="EMBL" id="HBIU01026258">
    <property type="protein sequence ID" value="CAE0633424.1"/>
    <property type="molecule type" value="Transcribed_RNA"/>
</dbReference>
<accession>A0A6S9DXQ3</accession>
<feature type="region of interest" description="Disordered" evidence="1">
    <location>
        <begin position="163"/>
        <end position="245"/>
    </location>
</feature>
<proteinExistence type="predicted"/>
<feature type="region of interest" description="Disordered" evidence="1">
    <location>
        <begin position="281"/>
        <end position="378"/>
    </location>
</feature>
<feature type="compositionally biased region" description="Basic and acidic residues" evidence="1">
    <location>
        <begin position="350"/>
        <end position="378"/>
    </location>
</feature>
<feature type="compositionally biased region" description="Basic and acidic residues" evidence="1">
    <location>
        <begin position="283"/>
        <end position="343"/>
    </location>
</feature>
<reference evidence="2" key="1">
    <citation type="submission" date="2021-01" db="EMBL/GenBank/DDBJ databases">
        <authorList>
            <person name="Corre E."/>
            <person name="Pelletier E."/>
            <person name="Niang G."/>
            <person name="Scheremetjew M."/>
            <person name="Finn R."/>
            <person name="Kale V."/>
            <person name="Holt S."/>
            <person name="Cochrane G."/>
            <person name="Meng A."/>
            <person name="Brown T."/>
            <person name="Cohen L."/>
        </authorList>
    </citation>
    <scope>NUCLEOTIDE SEQUENCE</scope>
    <source>
        <strain evidence="2">CCMP3107</strain>
    </source>
</reference>
<evidence type="ECO:0000313" key="2">
    <source>
        <dbReference type="EMBL" id="CAE0633424.1"/>
    </source>
</evidence>
<organism evidence="2">
    <name type="scientific">Heterosigma akashiwo</name>
    <name type="common">Chromophytic alga</name>
    <name type="synonym">Heterosigma carterae</name>
    <dbReference type="NCBI Taxonomy" id="2829"/>
    <lineage>
        <taxon>Eukaryota</taxon>
        <taxon>Sar</taxon>
        <taxon>Stramenopiles</taxon>
        <taxon>Ochrophyta</taxon>
        <taxon>Raphidophyceae</taxon>
        <taxon>Chattonellales</taxon>
        <taxon>Chattonellaceae</taxon>
        <taxon>Heterosigma</taxon>
    </lineage>
</organism>
<dbReference type="PANTHER" id="PTHR38019">
    <property type="entry name" value="KDA ANTIGEN P200, PUTATIVE-RELATED"/>
    <property type="match status" value="1"/>
</dbReference>
<dbReference type="PANTHER" id="PTHR38019:SF1">
    <property type="entry name" value="N-ACETYLTRANSFERASE DOMAIN-CONTAINING PROTEIN"/>
    <property type="match status" value="1"/>
</dbReference>
<evidence type="ECO:0000256" key="1">
    <source>
        <dbReference type="SAM" id="MobiDB-lite"/>
    </source>
</evidence>
<protein>
    <submittedName>
        <fullName evidence="2">Uncharacterized protein</fullName>
    </submittedName>
</protein>
<gene>
    <name evidence="2" type="ORF">HAKA00212_LOCUS12137</name>
</gene>
<sequence>MNNNRTILDLLEAANNGGQPVYDPINSPRSLEACLRSGFDPEELLPMTMADFKASHRHLPEEIQKMKYEHLEKRRVEKLEVVVRERENVIKYMEARKEDSNSPRSGNSVNTMNLVEKRAKQIQQKTGDLERQRLEAIKRRQAKELARMVQTEQELAALHKKIARGEEEERRRGEEHEKKVQAARAAEMERRRQRDLEKKAEEREELRKRRALAAREEAAEKKQKEREDQERARLGREAREREEQLRVKRLEHLRQKAEEERAQEEVAEANRLRLLERSAAVKRAMDDKKARQHEEMMEKRRRAEERIQGTLENNKRLQEKKKEEFLKRTREAAERAAEKEQELRAQLTQSEKEREKKEADRQKRLAEARRGRAERARDLVAKARDKDLQMEKTREAKDREHMVARVMKELKDEEQRQNVERIKRVDEFVRLQMLQAIRLQDERTDKLRRERELLVEKRKEISHKMLLNKHRVMEAMEQMKVTNKFVAIDLDHDGKGKKKKKRDGDDDDMDATVGGGQPF</sequence>